<dbReference type="AlphaFoldDB" id="A0A2U2J131"/>
<sequence>MSAWKKYAYLWITLILFLGSLIGHWLFGWSAYVSEQQAHGEPIEFAGYFTEMMRDTLENWQSEFLQLMWQVCGLAFFLFVGSPQSKEEDDRLEEKLDEILRAVKPDEADKLIQQIDKRFPGRDVGPKF</sequence>
<dbReference type="EMBL" id="QFFF01000001">
    <property type="protein sequence ID" value="PWG02050.1"/>
    <property type="molecule type" value="Genomic_DNA"/>
</dbReference>
<feature type="transmembrane region" description="Helical" evidence="1">
    <location>
        <begin position="7"/>
        <end position="27"/>
    </location>
</feature>
<evidence type="ECO:0000313" key="2">
    <source>
        <dbReference type="EMBL" id="PWG02050.1"/>
    </source>
</evidence>
<reference evidence="2 3" key="1">
    <citation type="submission" date="2018-05" db="EMBL/GenBank/DDBJ databases">
        <title>Genome of Sphingosinicella humi QZX222.</title>
        <authorList>
            <person name="Qiao Z."/>
            <person name="Wang G."/>
        </authorList>
    </citation>
    <scope>NUCLEOTIDE SEQUENCE [LARGE SCALE GENOMIC DNA]</scope>
    <source>
        <strain evidence="2 3">QZX222</strain>
    </source>
</reference>
<dbReference type="InterPro" id="IPR046657">
    <property type="entry name" value="DUF6766"/>
</dbReference>
<name>A0A2U2J131_9SPHN</name>
<organism evidence="2 3">
    <name type="scientific">Allosphingosinicella humi</name>
    <dbReference type="NCBI Taxonomy" id="2068657"/>
    <lineage>
        <taxon>Bacteria</taxon>
        <taxon>Pseudomonadati</taxon>
        <taxon>Pseudomonadota</taxon>
        <taxon>Alphaproteobacteria</taxon>
        <taxon>Sphingomonadales</taxon>
        <taxon>Sphingomonadaceae</taxon>
        <taxon>Allosphingosinicella</taxon>
    </lineage>
</organism>
<evidence type="ECO:0000256" key="1">
    <source>
        <dbReference type="SAM" id="Phobius"/>
    </source>
</evidence>
<protein>
    <submittedName>
        <fullName evidence="2">Uncharacterized protein</fullName>
    </submittedName>
</protein>
<keyword evidence="3" id="KW-1185">Reference proteome</keyword>
<dbReference type="RefSeq" id="WP_109270190.1">
    <property type="nucleotide sequence ID" value="NZ_QFFF01000001.1"/>
</dbReference>
<gene>
    <name evidence="2" type="ORF">DF286_03570</name>
</gene>
<dbReference type="Pfam" id="PF20554">
    <property type="entry name" value="DUF6766"/>
    <property type="match status" value="1"/>
</dbReference>
<dbReference type="Proteomes" id="UP000245916">
    <property type="component" value="Unassembled WGS sequence"/>
</dbReference>
<keyword evidence="1" id="KW-0472">Membrane</keyword>
<keyword evidence="1" id="KW-1133">Transmembrane helix</keyword>
<evidence type="ECO:0000313" key="3">
    <source>
        <dbReference type="Proteomes" id="UP000245916"/>
    </source>
</evidence>
<dbReference type="OrthoDB" id="187863at2"/>
<feature type="transmembrane region" description="Helical" evidence="1">
    <location>
        <begin position="64"/>
        <end position="81"/>
    </location>
</feature>
<keyword evidence="1" id="KW-0812">Transmembrane</keyword>
<proteinExistence type="predicted"/>
<accession>A0A2U2J131</accession>
<comment type="caution">
    <text evidence="2">The sequence shown here is derived from an EMBL/GenBank/DDBJ whole genome shotgun (WGS) entry which is preliminary data.</text>
</comment>